<sequence>MPIPITHVTPSGRDVMYDHRAQQAGLSVTVHHEDGGTTEWLLVLTPGQVELYRIQLEQLIEQRQKAQEGMP</sequence>
<dbReference type="GeneID" id="75182836"/>
<dbReference type="Proteomes" id="UP000298111">
    <property type="component" value="Unassembled WGS sequence"/>
</dbReference>
<dbReference type="RefSeq" id="WP_033229456.1">
    <property type="nucleotide sequence ID" value="NZ_BBQG01000037.1"/>
</dbReference>
<protein>
    <submittedName>
        <fullName evidence="1">Uncharacterized protein</fullName>
    </submittedName>
</protein>
<gene>
    <name evidence="1" type="ORF">D8771_04105</name>
</gene>
<evidence type="ECO:0000313" key="1">
    <source>
        <dbReference type="EMBL" id="TGG88094.1"/>
    </source>
</evidence>
<comment type="caution">
    <text evidence="1">The sequence shown here is derived from an EMBL/GenBank/DDBJ whole genome shotgun (WGS) entry which is preliminary data.</text>
</comment>
<dbReference type="EMBL" id="RCIY01000012">
    <property type="protein sequence ID" value="TGG88094.1"/>
    <property type="molecule type" value="Genomic_DNA"/>
</dbReference>
<dbReference type="AlphaFoldDB" id="A0A8H1LN88"/>
<accession>A0A8H1LN88</accession>
<organism evidence="1 2">
    <name type="scientific">Streptomyces albus</name>
    <dbReference type="NCBI Taxonomy" id="1888"/>
    <lineage>
        <taxon>Bacteria</taxon>
        <taxon>Bacillati</taxon>
        <taxon>Actinomycetota</taxon>
        <taxon>Actinomycetes</taxon>
        <taxon>Kitasatosporales</taxon>
        <taxon>Streptomycetaceae</taxon>
        <taxon>Streptomyces</taxon>
    </lineage>
</organism>
<reference evidence="1 2" key="1">
    <citation type="submission" date="2018-10" db="EMBL/GenBank/DDBJ databases">
        <title>Isolation of pseudouridimycin from Streptomyces albus DSM 40763.</title>
        <authorList>
            <person name="Rosenqvist P."/>
            <person name="Metsae-Ketelae M."/>
            <person name="Virta P."/>
        </authorList>
    </citation>
    <scope>NUCLEOTIDE SEQUENCE [LARGE SCALE GENOMIC DNA]</scope>
    <source>
        <strain evidence="1 2">DSM 40763</strain>
    </source>
</reference>
<evidence type="ECO:0000313" key="2">
    <source>
        <dbReference type="Proteomes" id="UP000298111"/>
    </source>
</evidence>
<proteinExistence type="predicted"/>
<name>A0A8H1LN88_9ACTN</name>